<comment type="caution">
    <text evidence="2">The sequence shown here is derived from an EMBL/GenBank/DDBJ whole genome shotgun (WGS) entry which is preliminary data.</text>
</comment>
<evidence type="ECO:0000313" key="3">
    <source>
        <dbReference type="Proteomes" id="UP000494106"/>
    </source>
</evidence>
<reference evidence="2 3" key="1">
    <citation type="submission" date="2020-04" db="EMBL/GenBank/DDBJ databases">
        <authorList>
            <person name="Wallbank WR R."/>
            <person name="Pardo Diaz C."/>
            <person name="Kozak K."/>
            <person name="Martin S."/>
            <person name="Jiggins C."/>
            <person name="Moest M."/>
            <person name="Warren A I."/>
            <person name="Byers J.R.P. K."/>
            <person name="Montejo-Kovacevich G."/>
            <person name="Yen C E."/>
        </authorList>
    </citation>
    <scope>NUCLEOTIDE SEQUENCE [LARGE SCALE GENOMIC DNA]</scope>
</reference>
<sequence>MISRRSRRAVVKRTAGAARVGGSREGRIRSTPRKKIHARRQQNARYLGPQRADESPEQSQARRQQHAEYLISQRVAETPE</sequence>
<evidence type="ECO:0000256" key="1">
    <source>
        <dbReference type="SAM" id="MobiDB-lite"/>
    </source>
</evidence>
<dbReference type="OrthoDB" id="1728974at2759"/>
<gene>
    <name evidence="2" type="ORF">APLA_LOCUS16841</name>
</gene>
<accession>A0A8S1BB98</accession>
<dbReference type="EMBL" id="CADEBC010000602">
    <property type="protein sequence ID" value="CAB3259064.1"/>
    <property type="molecule type" value="Genomic_DNA"/>
</dbReference>
<evidence type="ECO:0000313" key="2">
    <source>
        <dbReference type="EMBL" id="CAB3259064.1"/>
    </source>
</evidence>
<name>A0A8S1BB98_ARCPL</name>
<feature type="compositionally biased region" description="Basic residues" evidence="1">
    <location>
        <begin position="1"/>
        <end position="11"/>
    </location>
</feature>
<keyword evidence="3" id="KW-1185">Reference proteome</keyword>
<feature type="region of interest" description="Disordered" evidence="1">
    <location>
        <begin position="1"/>
        <end position="80"/>
    </location>
</feature>
<dbReference type="AlphaFoldDB" id="A0A8S1BB98"/>
<proteinExistence type="predicted"/>
<protein>
    <submittedName>
        <fullName evidence="2">Uncharacterized protein</fullName>
    </submittedName>
</protein>
<feature type="compositionally biased region" description="Basic residues" evidence="1">
    <location>
        <begin position="30"/>
        <end position="42"/>
    </location>
</feature>
<organism evidence="2 3">
    <name type="scientific">Arctia plantaginis</name>
    <name type="common">Wood tiger moth</name>
    <name type="synonym">Phalaena plantaginis</name>
    <dbReference type="NCBI Taxonomy" id="874455"/>
    <lineage>
        <taxon>Eukaryota</taxon>
        <taxon>Metazoa</taxon>
        <taxon>Ecdysozoa</taxon>
        <taxon>Arthropoda</taxon>
        <taxon>Hexapoda</taxon>
        <taxon>Insecta</taxon>
        <taxon>Pterygota</taxon>
        <taxon>Neoptera</taxon>
        <taxon>Endopterygota</taxon>
        <taxon>Lepidoptera</taxon>
        <taxon>Glossata</taxon>
        <taxon>Ditrysia</taxon>
        <taxon>Noctuoidea</taxon>
        <taxon>Erebidae</taxon>
        <taxon>Arctiinae</taxon>
        <taxon>Arctia</taxon>
    </lineage>
</organism>
<dbReference type="Proteomes" id="UP000494106">
    <property type="component" value="Unassembled WGS sequence"/>
</dbReference>